<proteinExistence type="inferred from homology"/>
<dbReference type="Pfam" id="PF02714">
    <property type="entry name" value="RSN1_7TM"/>
    <property type="match status" value="1"/>
</dbReference>
<feature type="domain" description="CSC1/OSCA1-like cytosolic" evidence="11">
    <location>
        <begin position="334"/>
        <end position="486"/>
    </location>
</feature>
<evidence type="ECO:0008006" key="14">
    <source>
        <dbReference type="Google" id="ProtNLM"/>
    </source>
</evidence>
<evidence type="ECO:0000259" key="9">
    <source>
        <dbReference type="Pfam" id="PF02714"/>
    </source>
</evidence>
<dbReference type="GO" id="GO:0005227">
    <property type="term" value="F:calcium-activated cation channel activity"/>
    <property type="evidence" value="ECO:0007669"/>
    <property type="project" value="InterPro"/>
</dbReference>
<evidence type="ECO:0000256" key="6">
    <source>
        <dbReference type="ARBA" id="ARBA00023136"/>
    </source>
</evidence>
<dbReference type="PANTHER" id="PTHR13018">
    <property type="entry name" value="PROBABLE MEMBRANE PROTEIN DUF221-RELATED"/>
    <property type="match status" value="1"/>
</dbReference>
<keyword evidence="5 8" id="KW-1133">Transmembrane helix</keyword>
<evidence type="ECO:0000259" key="10">
    <source>
        <dbReference type="Pfam" id="PF13967"/>
    </source>
</evidence>
<feature type="transmembrane region" description="Helical" evidence="8">
    <location>
        <begin position="757"/>
        <end position="777"/>
    </location>
</feature>
<comment type="similarity">
    <text evidence="2">Belongs to the CSC1 (TC 1.A.17) family.</text>
</comment>
<dbReference type="PANTHER" id="PTHR13018:SF149">
    <property type="entry name" value="DOMAIN PROTEIN, PUTATIVE (AFU_ORTHOLOGUE AFUA_3G11660)-RELATED"/>
    <property type="match status" value="1"/>
</dbReference>
<dbReference type="InterPro" id="IPR003864">
    <property type="entry name" value="CSC1/OSCA1-like_7TM"/>
</dbReference>
<dbReference type="Pfam" id="PF13967">
    <property type="entry name" value="RSN1_TM"/>
    <property type="match status" value="1"/>
</dbReference>
<reference evidence="12 13" key="1">
    <citation type="submission" date="2017-12" db="EMBL/GenBank/DDBJ databases">
        <title>Gene loss provides genomic basis for host adaptation in cereal stripe rust fungi.</title>
        <authorList>
            <person name="Xia C."/>
        </authorList>
    </citation>
    <scope>NUCLEOTIDE SEQUENCE [LARGE SCALE GENOMIC DNA]</scope>
    <source>
        <strain evidence="12 13">93TX-2</strain>
    </source>
</reference>
<feature type="domain" description="CSC1/OSCA1-like N-terminal transmembrane" evidence="10">
    <location>
        <begin position="193"/>
        <end position="279"/>
    </location>
</feature>
<feature type="region of interest" description="Disordered" evidence="7">
    <location>
        <begin position="873"/>
        <end position="899"/>
    </location>
</feature>
<sequence length="1095" mass="122479">MCQLGQEITGYQSPAAPTARFKYLSPVEREAFVHSRSGLNYPSTSTSTHADSLTHSTELNQSNFDPHIYISGPPAQTSIRPFGIVAEAMSSNDNTANLAATGLLQTHSGLNEFCLDPTGCDPFLRILLSSLFLYFTIIRFTNHRTYLNSYQLPCGFLPDRAHGSLFARNSVGIFNSTTEEQSSLHATLQVQYRGQATPKLDDGLFAWLKPLSKATEKELLAQIGLDAVVFLRFLRMCRWMCSLLALLACAMLIPCDVAYNLKHKDEYVTTTSNTLAMMALRPCRIWLPRHFYGNLRDLCQLQDGSTFTMAVVQNSRISELDIFSLNYDDSCSKHMSDTGLQTLLTQLHIPYPTTAVHIGRRVGMLAFLIERHNQTVRDLEQVLVTYLKGGKPSATRPTIRIGRKFLGFGGRKVDKIDFYTAKIKQYELKIAASRDAISDRKPENYGFASFAAVAYAHLVAKKLGRKRIKGVAFSLAPPPQDIIWENLTKSDIVVFRQRVIGEAFMTLIATLYVIPLVALALLANLASLTQYVEFLSRWSTASPITFSAFAGVAPPLLSTLLQLALPVARKVPGGYDSSKARSCSVIAIFCLSDRNPVSRILLGVVFTTVAEVVVEVGKKESFATILHNFDKLPDKIQSTYLQQANYWLTWFPLRGFTSVLDLVQIVSLFLVFVRTKVWGRTPREIREWTKPPEFDYSVYSANVLLMILVAFVYAPLAPLVPLLASVAFFASSWIYKYQLMYISVTRCESGGRLWRMLINRVLFALCVMQAFLCLTIGLQLGWFKAIATLPPFAVVIAFKFFLKSTFDSKFTWYIPTGAEFSQVHQHNADARKNRLMKRFGHPALHAELFKPMIHKDHQLLLAEIYRGRIGDPSEGAKKSAGRPNYGQANYAGRSDDKPVPGGIQPDIGGLRFAAIAEHDLMYSQQQFLRERGDDEMSMASTSLGHMGHARVDSNAQAFQGEVNLQGYLENGPRPSFHYDEKRGSGSRAGSPGPMHEYPPEFGSAARLPYDLPDYSYGGSPNTPHEESLDFEAYHQGIPCYTATTLTRLTPFFLTFIQQSIKIWQSTYFSPTACLNNHTIESYDQGYIMIMATVNS</sequence>
<dbReference type="GO" id="GO:0005886">
    <property type="term" value="C:plasma membrane"/>
    <property type="evidence" value="ECO:0007669"/>
    <property type="project" value="TreeGrafter"/>
</dbReference>
<dbReference type="AlphaFoldDB" id="A0A2S4WH17"/>
<evidence type="ECO:0000256" key="5">
    <source>
        <dbReference type="ARBA" id="ARBA00022989"/>
    </source>
</evidence>
<reference evidence="13" key="3">
    <citation type="journal article" date="2018" name="Mol. Plant Microbe Interact.">
        <title>Genome sequence resources for the wheat stripe rust pathogen (Puccinia striiformis f. sp. tritici) and the barley stripe rust pathogen (Puccinia striiformis f. sp. hordei).</title>
        <authorList>
            <person name="Xia C."/>
            <person name="Wang M."/>
            <person name="Yin C."/>
            <person name="Cornejo O.E."/>
            <person name="Hulbert S.H."/>
            <person name="Chen X."/>
        </authorList>
    </citation>
    <scope>NUCLEOTIDE SEQUENCE [LARGE SCALE GENOMIC DNA]</scope>
    <source>
        <strain evidence="13">93TX-2</strain>
    </source>
</reference>
<keyword evidence="6 8" id="KW-0472">Membrane</keyword>
<gene>
    <name evidence="12" type="ORF">PSHT_02948</name>
</gene>
<feature type="transmembrane region" description="Helical" evidence="8">
    <location>
        <begin position="239"/>
        <end position="259"/>
    </location>
</feature>
<keyword evidence="4 8" id="KW-0812">Transmembrane</keyword>
<reference evidence="13" key="2">
    <citation type="journal article" date="2018" name="BMC Genomics">
        <title>Genomic insights into host adaptation between the wheat stripe rust pathogen (Puccinia striiformis f. sp. tritici) and the barley stripe rust pathogen (Puccinia striiformis f. sp. hordei).</title>
        <authorList>
            <person name="Xia C."/>
            <person name="Wang M."/>
            <person name="Yin C."/>
            <person name="Cornejo O.E."/>
            <person name="Hulbert S.H."/>
            <person name="Chen X."/>
        </authorList>
    </citation>
    <scope>NUCLEOTIDE SEQUENCE [LARGE SCALE GENOMIC DNA]</scope>
    <source>
        <strain evidence="13">93TX-2</strain>
    </source>
</reference>
<feature type="transmembrane region" description="Helical" evidence="8">
    <location>
        <begin position="544"/>
        <end position="565"/>
    </location>
</feature>
<dbReference type="VEuPathDB" id="FungiDB:PSTT_06120"/>
<protein>
    <recommendedName>
        <fullName evidence="14">CSC1/OSCA1-like 7TM region domain-containing protein</fullName>
    </recommendedName>
</protein>
<feature type="transmembrane region" description="Helical" evidence="8">
    <location>
        <begin position="655"/>
        <end position="673"/>
    </location>
</feature>
<evidence type="ECO:0000259" key="11">
    <source>
        <dbReference type="Pfam" id="PF14703"/>
    </source>
</evidence>
<feature type="region of interest" description="Disordered" evidence="7">
    <location>
        <begin position="971"/>
        <end position="995"/>
    </location>
</feature>
<dbReference type="InterPro" id="IPR027815">
    <property type="entry name" value="CSC1/OSCA1-like_cyt"/>
</dbReference>
<evidence type="ECO:0000256" key="3">
    <source>
        <dbReference type="ARBA" id="ARBA00022448"/>
    </source>
</evidence>
<keyword evidence="13" id="KW-1185">Reference proteome</keyword>
<dbReference type="Proteomes" id="UP000238274">
    <property type="component" value="Unassembled WGS sequence"/>
</dbReference>
<evidence type="ECO:0000313" key="13">
    <source>
        <dbReference type="Proteomes" id="UP000238274"/>
    </source>
</evidence>
<feature type="transmembrane region" description="Helical" evidence="8">
    <location>
        <begin position="503"/>
        <end position="523"/>
    </location>
</feature>
<dbReference type="InterPro" id="IPR045122">
    <property type="entry name" value="Csc1-like"/>
</dbReference>
<evidence type="ECO:0000256" key="7">
    <source>
        <dbReference type="SAM" id="MobiDB-lite"/>
    </source>
</evidence>
<evidence type="ECO:0000256" key="8">
    <source>
        <dbReference type="SAM" id="Phobius"/>
    </source>
</evidence>
<comment type="caution">
    <text evidence="12">The sequence shown here is derived from an EMBL/GenBank/DDBJ whole genome shotgun (WGS) entry which is preliminary data.</text>
</comment>
<organism evidence="12 13">
    <name type="scientific">Puccinia striiformis</name>
    <dbReference type="NCBI Taxonomy" id="27350"/>
    <lineage>
        <taxon>Eukaryota</taxon>
        <taxon>Fungi</taxon>
        <taxon>Dikarya</taxon>
        <taxon>Basidiomycota</taxon>
        <taxon>Pucciniomycotina</taxon>
        <taxon>Pucciniomycetes</taxon>
        <taxon>Pucciniales</taxon>
        <taxon>Pucciniaceae</taxon>
        <taxon>Puccinia</taxon>
    </lineage>
</organism>
<evidence type="ECO:0000313" key="12">
    <source>
        <dbReference type="EMBL" id="POW20998.1"/>
    </source>
</evidence>
<dbReference type="OrthoDB" id="2150324at2759"/>
<dbReference type="VEuPathDB" id="FungiDB:PSHT_02948"/>
<dbReference type="EMBL" id="PKSM01000026">
    <property type="protein sequence ID" value="POW20998.1"/>
    <property type="molecule type" value="Genomic_DNA"/>
</dbReference>
<evidence type="ECO:0000256" key="4">
    <source>
        <dbReference type="ARBA" id="ARBA00022692"/>
    </source>
</evidence>
<evidence type="ECO:0000256" key="1">
    <source>
        <dbReference type="ARBA" id="ARBA00004141"/>
    </source>
</evidence>
<comment type="subcellular location">
    <subcellularLocation>
        <location evidence="1">Membrane</location>
        <topology evidence="1">Multi-pass membrane protein</topology>
    </subcellularLocation>
</comment>
<evidence type="ECO:0000256" key="2">
    <source>
        <dbReference type="ARBA" id="ARBA00007779"/>
    </source>
</evidence>
<dbReference type="InterPro" id="IPR032880">
    <property type="entry name" value="CSC1/OSCA1-like_N"/>
</dbReference>
<feature type="domain" description="CSC1/OSCA1-like 7TM region" evidence="9">
    <location>
        <begin position="498"/>
        <end position="775"/>
    </location>
</feature>
<keyword evidence="3" id="KW-0813">Transport</keyword>
<dbReference type="Pfam" id="PF14703">
    <property type="entry name" value="PHM7_cyt"/>
    <property type="match status" value="1"/>
</dbReference>
<accession>A0A2S4WH17</accession>
<name>A0A2S4WH17_9BASI</name>